<dbReference type="InterPro" id="IPR058074">
    <property type="entry name" value="Bacteriocin-like"/>
</dbReference>
<evidence type="ECO:0000313" key="2">
    <source>
        <dbReference type="Proteomes" id="UP000185207"/>
    </source>
</evidence>
<dbReference type="EMBL" id="FSRK01000002">
    <property type="protein sequence ID" value="SIO34205.1"/>
    <property type="molecule type" value="Genomic_DNA"/>
</dbReference>
<accession>A0A1N6IQF9</accession>
<organism evidence="1 2">
    <name type="scientific">Epilithonimonas zeae</name>
    <dbReference type="NCBI Taxonomy" id="1416779"/>
    <lineage>
        <taxon>Bacteria</taxon>
        <taxon>Pseudomonadati</taxon>
        <taxon>Bacteroidota</taxon>
        <taxon>Flavobacteriia</taxon>
        <taxon>Flavobacteriales</taxon>
        <taxon>Weeksellaceae</taxon>
        <taxon>Chryseobacterium group</taxon>
        <taxon>Epilithonimonas</taxon>
    </lineage>
</organism>
<keyword evidence="2" id="KW-1185">Reference proteome</keyword>
<evidence type="ECO:0008006" key="3">
    <source>
        <dbReference type="Google" id="ProtNLM"/>
    </source>
</evidence>
<gene>
    <name evidence="1" type="ORF">SAMN05444409_2888</name>
</gene>
<sequence>MKNLKKLSRAEMLTVNGGTWGWWACCSASACSTATYGNSTDLVCVTKGTSLRMVASPI</sequence>
<name>A0A1N6IQF9_9FLAO</name>
<dbReference type="PROSITE" id="PS51257">
    <property type="entry name" value="PROKAR_LIPOPROTEIN"/>
    <property type="match status" value="1"/>
</dbReference>
<dbReference type="NCBIfam" id="NF047798">
    <property type="entry name" value="leader_Chryseo"/>
    <property type="match status" value="1"/>
</dbReference>
<dbReference type="AlphaFoldDB" id="A0A1N6IQF9"/>
<dbReference type="Proteomes" id="UP000185207">
    <property type="component" value="Unassembled WGS sequence"/>
</dbReference>
<reference evidence="2" key="1">
    <citation type="submission" date="2016-11" db="EMBL/GenBank/DDBJ databases">
        <authorList>
            <person name="Varghese N."/>
            <person name="Submissions S."/>
        </authorList>
    </citation>
    <scope>NUCLEOTIDE SEQUENCE [LARGE SCALE GENOMIC DNA]</scope>
    <source>
        <strain evidence="2">DSM 27623</strain>
    </source>
</reference>
<dbReference type="RefSeq" id="WP_175565913.1">
    <property type="nucleotide sequence ID" value="NZ_FSRK01000002.1"/>
</dbReference>
<dbReference type="STRING" id="1416779.SAMN05444409_2888"/>
<protein>
    <recommendedName>
        <fullName evidence="3">Bacteriocin</fullName>
    </recommendedName>
</protein>
<proteinExistence type="predicted"/>
<evidence type="ECO:0000313" key="1">
    <source>
        <dbReference type="EMBL" id="SIO34205.1"/>
    </source>
</evidence>